<dbReference type="InterPro" id="IPR011678">
    <property type="entry name" value="EMC1_C"/>
</dbReference>
<feature type="transmembrane region" description="Helical" evidence="10">
    <location>
        <begin position="900"/>
        <end position="922"/>
    </location>
</feature>
<accession>A0ABQ8PBF7</accession>
<keyword evidence="4 10" id="KW-0812">Transmembrane</keyword>
<dbReference type="EMBL" id="JAPCXB010000008">
    <property type="protein sequence ID" value="KAJ1615303.1"/>
    <property type="molecule type" value="Genomic_DNA"/>
</dbReference>
<keyword evidence="9" id="KW-0325">Glycoprotein</keyword>
<dbReference type="InterPro" id="IPR026895">
    <property type="entry name" value="EMC1"/>
</dbReference>
<dbReference type="PANTHER" id="PTHR21573">
    <property type="entry name" value="ER MEMBRANE PROTEIN COMPLEX SUBUNIT 1"/>
    <property type="match status" value="1"/>
</dbReference>
<feature type="domain" description="ER membrane protein complex subunit 1 C-terminal" evidence="11">
    <location>
        <begin position="710"/>
        <end position="931"/>
    </location>
</feature>
<proteinExistence type="inferred from homology"/>
<gene>
    <name evidence="12" type="ORF">OJ252_255</name>
</gene>
<keyword evidence="5" id="KW-0732">Signal</keyword>
<evidence type="ECO:0000256" key="4">
    <source>
        <dbReference type="ARBA" id="ARBA00022692"/>
    </source>
</evidence>
<comment type="caution">
    <text evidence="12">The sequence shown here is derived from an EMBL/GenBank/DDBJ whole genome shotgun (WGS) entry which is preliminary data.</text>
</comment>
<comment type="similarity">
    <text evidence="2">Belongs to the EMC1 family.</text>
</comment>
<evidence type="ECO:0000256" key="8">
    <source>
        <dbReference type="ARBA" id="ARBA00023136"/>
    </source>
</evidence>
<keyword evidence="13" id="KW-1185">Reference proteome</keyword>
<dbReference type="PANTHER" id="PTHR21573:SF0">
    <property type="entry name" value="ER MEMBRANE PROTEIN COMPLEX SUBUNIT 1"/>
    <property type="match status" value="1"/>
</dbReference>
<organism evidence="12 13">
    <name type="scientific">Cryptosporidium canis</name>
    <dbReference type="NCBI Taxonomy" id="195482"/>
    <lineage>
        <taxon>Eukaryota</taxon>
        <taxon>Sar</taxon>
        <taxon>Alveolata</taxon>
        <taxon>Apicomplexa</taxon>
        <taxon>Conoidasida</taxon>
        <taxon>Coccidia</taxon>
        <taxon>Eucoccidiorida</taxon>
        <taxon>Eimeriorina</taxon>
        <taxon>Cryptosporidiidae</taxon>
        <taxon>Cryptosporidium</taxon>
    </lineage>
</organism>
<evidence type="ECO:0000259" key="11">
    <source>
        <dbReference type="Pfam" id="PF07774"/>
    </source>
</evidence>
<evidence type="ECO:0000256" key="3">
    <source>
        <dbReference type="ARBA" id="ARBA00020824"/>
    </source>
</evidence>
<keyword evidence="6" id="KW-0256">Endoplasmic reticulum</keyword>
<evidence type="ECO:0000256" key="10">
    <source>
        <dbReference type="SAM" id="Phobius"/>
    </source>
</evidence>
<evidence type="ECO:0000256" key="9">
    <source>
        <dbReference type="ARBA" id="ARBA00023180"/>
    </source>
</evidence>
<protein>
    <recommendedName>
        <fullName evidence="3">ER membrane protein complex subunit 1</fullName>
    </recommendedName>
</protein>
<evidence type="ECO:0000313" key="13">
    <source>
        <dbReference type="Proteomes" id="UP001071777"/>
    </source>
</evidence>
<keyword evidence="7 10" id="KW-1133">Transmembrane helix</keyword>
<evidence type="ECO:0000256" key="1">
    <source>
        <dbReference type="ARBA" id="ARBA00004115"/>
    </source>
</evidence>
<comment type="subcellular location">
    <subcellularLocation>
        <location evidence="1">Endoplasmic reticulum membrane</location>
        <topology evidence="1">Single-pass type I membrane protein</topology>
    </subcellularLocation>
</comment>
<dbReference type="Pfam" id="PF07774">
    <property type="entry name" value="EMC1_C"/>
    <property type="match status" value="1"/>
</dbReference>
<sequence>MKVTSKIGIDSIYSVIDYSDKTILFFDNGRVISVINSTAIGAIQEFSVKDQLVGLFKAKENSWIMLVNQFDGSTTLRNIKMNYEGELIVIWDLELDIYHSKYSRNMLFTEGKIHLTIENHYFVIDELNGRVNEHFSLSDHETFLLVYFYDTNKQLTIVQNEMKSEIYIYDFMLYERELSLPSYKIKIDRKKQIFPNSGIITGKNGDSYLNLLLVNSDNNVELLSYNLVKRLDNYQTSTLNISTINSNIKGSIMREATLVQTYSGEIAITLSKYRYNSGFRIIHLFEHKPSYILQSFTPINNETQCSNIMIFQDEKNNSKYLVILSYNDLTNDLNITTVFNYFQPINKNKIFRYNLKIGYLNKNNKVIHGSIQNMIYSGNMGLLLQWNDLSLASIYLHCDSTILKCYQPKINNIFENLISSNTEQSYLEYNFLFFSNGSGSSQNKDDINSLDYSTLIDGTYLYDDTKSKPSNVLTGTIMFTVNNQLSIFAYNVDKNQIIWRNDSIRQRSIHPNETRLLIISKTSPELVIIVDQLHVLKIQIFSGETISFKSYNESARLIVSAPRFTLKEQTIDPLLILLDKDNQILKLLDFENNVYKKFQTHFYFIFEPNTIKCYRLISELHSELHWQFMFNSGETILLYSIPECIDCKSFPVIVSEEYNIINRFDYPYLLGVITNRKKVLIFNSINGNLIYSSLLPETFESPHKLEIFQNTVLITSYHSVHKIPVFTIIELYQFVKEKQYSGINMLNKLIFLISRRKNVDESKIYSERSIHIQQTSFLYNYEFPIDHLVFSVTSESITPKIVLFGNERSNVIEGIPEKLFTTLRPNKDNKNNIIHSHLPVYQGIIPNRIKIPTKFGSRRVFSFADDIYESKSRFISIGPNSLDTFVLNPNTSFDHIPNDYNYNITISTLVSIVTITVIAVFISRRNKLKKWA</sequence>
<reference evidence="12" key="1">
    <citation type="submission" date="2022-10" db="EMBL/GenBank/DDBJ databases">
        <title>Adaptive evolution leads to modifications in subtelomeric GC content in a zoonotic Cryptosporidium species.</title>
        <authorList>
            <person name="Li J."/>
            <person name="Feng Y."/>
            <person name="Xiao L."/>
        </authorList>
    </citation>
    <scope>NUCLEOTIDE SEQUENCE</scope>
    <source>
        <strain evidence="12">25894</strain>
    </source>
</reference>
<dbReference type="Proteomes" id="UP001071777">
    <property type="component" value="Unassembled WGS sequence"/>
</dbReference>
<keyword evidence="8 10" id="KW-0472">Membrane</keyword>
<evidence type="ECO:0000256" key="6">
    <source>
        <dbReference type="ARBA" id="ARBA00022824"/>
    </source>
</evidence>
<evidence type="ECO:0000256" key="7">
    <source>
        <dbReference type="ARBA" id="ARBA00022989"/>
    </source>
</evidence>
<evidence type="ECO:0000256" key="2">
    <source>
        <dbReference type="ARBA" id="ARBA00007904"/>
    </source>
</evidence>
<name>A0ABQ8PBF7_9CRYT</name>
<evidence type="ECO:0000256" key="5">
    <source>
        <dbReference type="ARBA" id="ARBA00022729"/>
    </source>
</evidence>
<evidence type="ECO:0000313" key="12">
    <source>
        <dbReference type="EMBL" id="KAJ1615303.1"/>
    </source>
</evidence>